<keyword evidence="1" id="KW-0812">Transmembrane</keyword>
<evidence type="ECO:0000256" key="2">
    <source>
        <dbReference type="SAM" id="SignalP"/>
    </source>
</evidence>
<feature type="transmembrane region" description="Helical" evidence="1">
    <location>
        <begin position="160"/>
        <end position="180"/>
    </location>
</feature>
<dbReference type="InterPro" id="IPR007658">
    <property type="entry name" value="DUF594"/>
</dbReference>
<keyword evidence="1" id="KW-0472">Membrane</keyword>
<sequence length="781" mass="88743">MANQPNHPVVCSPLASLLLLPSDLASASSRFSSWFTVASSGCKNSTPVLFLDEKNSPKELALMDKTGEGKFEDLFDGNLRKIWKEWELRSMVLFTLGVQVVLLLLGNRRKSSHKVWLRVLVWCAYLTSDSVATVALGILSSKLGEANEKSGQLDDNSKLVALWAPLLLLLLGGPDTITAYSLEDNALWLRHLLGLGVQAAATAYVLFMAWTSSSLSVLSLVMILVGLIKYGERTWVLWFASKDKLRESMLTPPDPSPNYPRFMEEYSLKQAEGYHVTADEVIEVQVPAGLCANSDLSKIVDALDSQCETTVQLTVKAYALLQIFKCLFVDLILSYDDRDLSQSIFKDISWNDAFQLIAIELGFMYDLLYTKAMLLYSVWGFRRRFITFSLTLLVLALFSAAEKYPKSSKVDLYITYALLAVIILFEIYSILILLSSDWTDVWLSVHNKSSALHRAVKCVQLPKQPRWSDSVAQFSLLRFCIKENPQVCHGILKLLNINEKLDKYHYTDFEKVTPNLKEKIFRHVKAKSDKLEKSTDTSHIGRVLRGYGHTDEMWSTEVEFDQIILIWHIATELCCYSDRIDESIPDYRLSMLLSRYMFYLLVMYPFTLPSGIGQIRIRDTFAEAIKFFEDRPMREQAKSKPEAEESRTFFRNPSGKITDKAVRRSEEALRLACKMLLEVNTEVPPTKVKGGRSKSVLFDGCRLATVLNKPADIRLKWEMISNLWVEVLLYAASQSRGDCHAHQLRRGGELLTHVWLLLAHFGLTDHFQMTQGRAIAKLILR</sequence>
<protein>
    <submittedName>
        <fullName evidence="5">Uncharacterized protein LOC115752389</fullName>
    </submittedName>
</protein>
<reference evidence="5" key="2">
    <citation type="submission" date="2025-08" db="UniProtKB">
        <authorList>
            <consortium name="RefSeq"/>
        </authorList>
    </citation>
    <scope>IDENTIFICATION</scope>
    <source>
        <tissue evidence="5">Leaf</tissue>
    </source>
</reference>
<feature type="chain" id="PRO_5047046347" evidence="2">
    <location>
        <begin position="28"/>
        <end position="781"/>
    </location>
</feature>
<dbReference type="RefSeq" id="XP_048131201.1">
    <property type="nucleotide sequence ID" value="XM_048275244.1"/>
</dbReference>
<feature type="transmembrane region" description="Helical" evidence="1">
    <location>
        <begin position="88"/>
        <end position="107"/>
    </location>
</feature>
<evidence type="ECO:0000259" key="3">
    <source>
        <dbReference type="Pfam" id="PF13968"/>
    </source>
</evidence>
<feature type="transmembrane region" description="Helical" evidence="1">
    <location>
        <begin position="385"/>
        <end position="401"/>
    </location>
</feature>
<dbReference type="Pfam" id="PF13968">
    <property type="entry name" value="DUF4220"/>
    <property type="match status" value="1"/>
</dbReference>
<feature type="transmembrane region" description="Helical" evidence="1">
    <location>
        <begin position="217"/>
        <end position="240"/>
    </location>
</feature>
<evidence type="ECO:0000313" key="4">
    <source>
        <dbReference type="Proteomes" id="UP000827889"/>
    </source>
</evidence>
<feature type="domain" description="DUF4220" evidence="3">
    <location>
        <begin position="122"/>
        <end position="478"/>
    </location>
</feature>
<keyword evidence="2" id="KW-0732">Signal</keyword>
<name>A0ABM3H3M5_9MYRT</name>
<feature type="transmembrane region" description="Helical" evidence="1">
    <location>
        <begin position="413"/>
        <end position="434"/>
    </location>
</feature>
<dbReference type="InterPro" id="IPR025315">
    <property type="entry name" value="DUF4220"/>
</dbReference>
<feature type="transmembrane region" description="Helical" evidence="1">
    <location>
        <begin position="119"/>
        <end position="140"/>
    </location>
</feature>
<feature type="transmembrane region" description="Helical" evidence="1">
    <location>
        <begin position="192"/>
        <end position="211"/>
    </location>
</feature>
<evidence type="ECO:0000313" key="5">
    <source>
        <dbReference type="RefSeq" id="XP_048131201.1"/>
    </source>
</evidence>
<organism evidence="4 5">
    <name type="scientific">Rhodamnia argentea</name>
    <dbReference type="NCBI Taxonomy" id="178133"/>
    <lineage>
        <taxon>Eukaryota</taxon>
        <taxon>Viridiplantae</taxon>
        <taxon>Streptophyta</taxon>
        <taxon>Embryophyta</taxon>
        <taxon>Tracheophyta</taxon>
        <taxon>Spermatophyta</taxon>
        <taxon>Magnoliopsida</taxon>
        <taxon>eudicotyledons</taxon>
        <taxon>Gunneridae</taxon>
        <taxon>Pentapetalae</taxon>
        <taxon>rosids</taxon>
        <taxon>malvids</taxon>
        <taxon>Myrtales</taxon>
        <taxon>Myrtaceae</taxon>
        <taxon>Myrtoideae</taxon>
        <taxon>Myrteae</taxon>
        <taxon>Australasian group</taxon>
        <taxon>Rhodamnia</taxon>
    </lineage>
</organism>
<dbReference type="Pfam" id="PF04578">
    <property type="entry name" value="DUF594"/>
    <property type="match status" value="1"/>
</dbReference>
<proteinExistence type="predicted"/>
<feature type="signal peptide" evidence="2">
    <location>
        <begin position="1"/>
        <end position="27"/>
    </location>
</feature>
<evidence type="ECO:0000256" key="1">
    <source>
        <dbReference type="SAM" id="Phobius"/>
    </source>
</evidence>
<accession>A0ABM3H3M5</accession>
<dbReference type="GeneID" id="115752389"/>
<keyword evidence="4" id="KW-1185">Reference proteome</keyword>
<gene>
    <name evidence="5" type="primary">LOC115752389</name>
</gene>
<dbReference type="Proteomes" id="UP000827889">
    <property type="component" value="Chromosome 2"/>
</dbReference>
<reference evidence="4" key="1">
    <citation type="submission" date="2025-05" db="UniProtKB">
        <authorList>
            <consortium name="RefSeq"/>
        </authorList>
    </citation>
    <scope>NUCLEOTIDE SEQUENCE [LARGE SCALE GENOMIC DNA]</scope>
</reference>
<keyword evidence="1" id="KW-1133">Transmembrane helix</keyword>
<feature type="transmembrane region" description="Helical" evidence="1">
    <location>
        <begin position="596"/>
        <end position="617"/>
    </location>
</feature>
<dbReference type="PANTHER" id="PTHR31325">
    <property type="entry name" value="OS01G0798800 PROTEIN-RELATED"/>
    <property type="match status" value="1"/>
</dbReference>